<dbReference type="Gene3D" id="1.10.287.950">
    <property type="entry name" value="Methyl-accepting chemotaxis protein"/>
    <property type="match status" value="1"/>
</dbReference>
<comment type="subcellular location">
    <subcellularLocation>
        <location evidence="1">Cell membrane</location>
        <topology evidence="1">Multi-pass membrane protein</topology>
    </subcellularLocation>
</comment>
<comment type="caution">
    <text evidence="13">The sequence shown here is derived from an EMBL/GenBank/DDBJ whole genome shotgun (WGS) entry which is preliminary data.</text>
</comment>
<feature type="domain" description="Methyl-accepting transducer" evidence="11">
    <location>
        <begin position="363"/>
        <end position="592"/>
    </location>
</feature>
<dbReference type="PROSITE" id="PS50885">
    <property type="entry name" value="HAMP"/>
    <property type="match status" value="1"/>
</dbReference>
<dbReference type="GO" id="GO:0007165">
    <property type="term" value="P:signal transduction"/>
    <property type="evidence" value="ECO:0007669"/>
    <property type="project" value="UniProtKB-KW"/>
</dbReference>
<dbReference type="PANTHER" id="PTHR43531:SF16">
    <property type="entry name" value="METHYL-ACCEPTING CHEMOTAXIS PROTEIN II"/>
    <property type="match status" value="1"/>
</dbReference>
<gene>
    <name evidence="13" type="ORF">C1H69_10765</name>
</gene>
<dbReference type="Pfam" id="PF00672">
    <property type="entry name" value="HAMP"/>
    <property type="match status" value="1"/>
</dbReference>
<dbReference type="SMART" id="SM00283">
    <property type="entry name" value="MA"/>
    <property type="match status" value="1"/>
</dbReference>
<evidence type="ECO:0000256" key="5">
    <source>
        <dbReference type="ARBA" id="ARBA00023136"/>
    </source>
</evidence>
<dbReference type="SUPFAM" id="SSF103190">
    <property type="entry name" value="Sensory domain-like"/>
    <property type="match status" value="1"/>
</dbReference>
<dbReference type="SUPFAM" id="SSF58104">
    <property type="entry name" value="Methyl-accepting chemotaxis protein (MCP) signaling domain"/>
    <property type="match status" value="1"/>
</dbReference>
<dbReference type="RefSeq" id="WP_102653401.1">
    <property type="nucleotide sequence ID" value="NZ_PNRF01000020.1"/>
</dbReference>
<proteinExistence type="inferred from homology"/>
<keyword evidence="5 10" id="KW-0472">Membrane</keyword>
<dbReference type="CDD" id="cd11386">
    <property type="entry name" value="MCP_signal"/>
    <property type="match status" value="1"/>
</dbReference>
<dbReference type="Pfam" id="PF00015">
    <property type="entry name" value="MCPsignal"/>
    <property type="match status" value="1"/>
</dbReference>
<evidence type="ECO:0000259" key="12">
    <source>
        <dbReference type="PROSITE" id="PS50885"/>
    </source>
</evidence>
<feature type="compositionally biased region" description="Basic and acidic residues" evidence="9">
    <location>
        <begin position="612"/>
        <end position="624"/>
    </location>
</feature>
<evidence type="ECO:0000313" key="13">
    <source>
        <dbReference type="EMBL" id="PMR75387.1"/>
    </source>
</evidence>
<dbReference type="SMART" id="SM00304">
    <property type="entry name" value="HAMP"/>
    <property type="match status" value="1"/>
</dbReference>
<dbReference type="GO" id="GO:0004888">
    <property type="term" value="F:transmembrane signaling receptor activity"/>
    <property type="evidence" value="ECO:0007669"/>
    <property type="project" value="TreeGrafter"/>
</dbReference>
<dbReference type="Proteomes" id="UP000235803">
    <property type="component" value="Unassembled WGS sequence"/>
</dbReference>
<sequence length="652" mass="68602">MASSLRTRILGATLLVVALALVINSLASYFTVKSFSDEGIEQQLAFTSQSNARTIGQWVEARMQMTEAAAEALRDAEEPLPFLRQWMESGGFHATYIAEPADGGFVITTPGWTRPDGYDPRERPWYLHAVEERGTIVTRPYASASTGALMVTIATPVFDGDTLVAVVGGDIVIDELAESVGEIAPTPASFAFLLAMADGTLVAHPDQRLSLEPTTELAPELDAAYITALLATDTPQALEIDGRTRLLEAAEVGAGTGWTLVVALDHTEATAELRGILISALITLALVGAITALVIGVLLKRIFAPLLAMRGAIDGIAEGIAAGNGDLTRRLPERGRDEVSRIASAFNRCVAKMEEVLSKVRDSSGQIRVTSSEIADGSGHLAARTDTTAASLQQTSSAMEQITSTVAQTADSAQEADQLSKTASQVANRGGEVVGQVVATMDEIAASSKKIGEIVEVVDGIAFQTNLLALNASVEAARAGVQGRGFAVVASEVRNLAGRSAEAAREIKVLIEDSGTRVDAGTQLARAAGKTMDEIVASIARVTEVLGEISLAAHEQSDGINQVNIAVADLDRMTQQNVALVAESTGAAGRLEEQANLLTDLVAGYTLATQERQGREVARDDTPSRHTAPVPSAASRSSTRDTTDEAAEWDSF</sequence>
<name>A0A2N7U4Q0_9GAMM</name>
<dbReference type="InterPro" id="IPR004089">
    <property type="entry name" value="MCPsignal_dom"/>
</dbReference>
<organism evidence="13 14">
    <name type="scientific">Billgrantia endophytica</name>
    <dbReference type="NCBI Taxonomy" id="2033802"/>
    <lineage>
        <taxon>Bacteria</taxon>
        <taxon>Pseudomonadati</taxon>
        <taxon>Pseudomonadota</taxon>
        <taxon>Gammaproteobacteria</taxon>
        <taxon>Oceanospirillales</taxon>
        <taxon>Halomonadaceae</taxon>
        <taxon>Billgrantia</taxon>
    </lineage>
</organism>
<protein>
    <submittedName>
        <fullName evidence="13">Chemotaxis protein</fullName>
    </submittedName>
</protein>
<dbReference type="PROSITE" id="PS50111">
    <property type="entry name" value="CHEMOTAXIS_TRANSDUC_2"/>
    <property type="match status" value="1"/>
</dbReference>
<dbReference type="AlphaFoldDB" id="A0A2N7U4Q0"/>
<dbReference type="Pfam" id="PF02743">
    <property type="entry name" value="dCache_1"/>
    <property type="match status" value="1"/>
</dbReference>
<keyword evidence="2" id="KW-1003">Cell membrane</keyword>
<reference evidence="13 14" key="1">
    <citation type="submission" date="2018-01" db="EMBL/GenBank/DDBJ databases">
        <title>Halomonas endophytica sp. nov., isolated from storage liquid in the stems of Populus euphratica.</title>
        <authorList>
            <person name="Chen C."/>
        </authorList>
    </citation>
    <scope>NUCLEOTIDE SEQUENCE [LARGE SCALE GENOMIC DNA]</scope>
    <source>
        <strain evidence="13 14">MC28</strain>
    </source>
</reference>
<accession>A0A2N7U4Q0</accession>
<dbReference type="InterPro" id="IPR051310">
    <property type="entry name" value="MCP_chemotaxis"/>
</dbReference>
<dbReference type="InterPro" id="IPR003660">
    <property type="entry name" value="HAMP_dom"/>
</dbReference>
<evidence type="ECO:0000256" key="3">
    <source>
        <dbReference type="ARBA" id="ARBA00022692"/>
    </source>
</evidence>
<feature type="domain" description="HAMP" evidence="12">
    <location>
        <begin position="300"/>
        <end position="358"/>
    </location>
</feature>
<evidence type="ECO:0000256" key="8">
    <source>
        <dbReference type="PROSITE-ProRule" id="PRU00284"/>
    </source>
</evidence>
<evidence type="ECO:0000259" key="11">
    <source>
        <dbReference type="PROSITE" id="PS50111"/>
    </source>
</evidence>
<dbReference type="InterPro" id="IPR033479">
    <property type="entry name" value="dCache_1"/>
</dbReference>
<evidence type="ECO:0000256" key="7">
    <source>
        <dbReference type="ARBA" id="ARBA00029447"/>
    </source>
</evidence>
<dbReference type="InterPro" id="IPR029151">
    <property type="entry name" value="Sensor-like_sf"/>
</dbReference>
<keyword evidence="6 8" id="KW-0807">Transducer</keyword>
<dbReference type="Gene3D" id="3.30.450.20">
    <property type="entry name" value="PAS domain"/>
    <property type="match status" value="2"/>
</dbReference>
<feature type="region of interest" description="Disordered" evidence="9">
    <location>
        <begin position="611"/>
        <end position="652"/>
    </location>
</feature>
<keyword evidence="3 10" id="KW-0812">Transmembrane</keyword>
<dbReference type="GO" id="GO:0005886">
    <property type="term" value="C:plasma membrane"/>
    <property type="evidence" value="ECO:0007669"/>
    <property type="project" value="UniProtKB-SubCell"/>
</dbReference>
<comment type="similarity">
    <text evidence="7">Belongs to the methyl-accepting chemotaxis (MCP) protein family.</text>
</comment>
<dbReference type="CDD" id="cd18774">
    <property type="entry name" value="PDC2_HK_sensor"/>
    <property type="match status" value="1"/>
</dbReference>
<evidence type="ECO:0000313" key="14">
    <source>
        <dbReference type="Proteomes" id="UP000235803"/>
    </source>
</evidence>
<dbReference type="GO" id="GO:0006935">
    <property type="term" value="P:chemotaxis"/>
    <property type="evidence" value="ECO:0007669"/>
    <property type="project" value="TreeGrafter"/>
</dbReference>
<evidence type="ECO:0000256" key="4">
    <source>
        <dbReference type="ARBA" id="ARBA00022989"/>
    </source>
</evidence>
<evidence type="ECO:0000256" key="10">
    <source>
        <dbReference type="SAM" id="Phobius"/>
    </source>
</evidence>
<keyword evidence="14" id="KW-1185">Reference proteome</keyword>
<evidence type="ECO:0000256" key="2">
    <source>
        <dbReference type="ARBA" id="ARBA00022475"/>
    </source>
</evidence>
<keyword evidence="4 10" id="KW-1133">Transmembrane helix</keyword>
<dbReference type="OrthoDB" id="2489132at2"/>
<evidence type="ECO:0000256" key="6">
    <source>
        <dbReference type="ARBA" id="ARBA00023224"/>
    </source>
</evidence>
<evidence type="ECO:0000256" key="9">
    <source>
        <dbReference type="SAM" id="MobiDB-lite"/>
    </source>
</evidence>
<dbReference type="PANTHER" id="PTHR43531">
    <property type="entry name" value="PROTEIN ICFG"/>
    <property type="match status" value="1"/>
</dbReference>
<feature type="transmembrane region" description="Helical" evidence="10">
    <location>
        <begin position="276"/>
        <end position="299"/>
    </location>
</feature>
<dbReference type="CDD" id="cd06225">
    <property type="entry name" value="HAMP"/>
    <property type="match status" value="1"/>
</dbReference>
<dbReference type="FunFam" id="1.10.287.950:FF:000001">
    <property type="entry name" value="Methyl-accepting chemotaxis sensory transducer"/>
    <property type="match status" value="1"/>
</dbReference>
<evidence type="ECO:0000256" key="1">
    <source>
        <dbReference type="ARBA" id="ARBA00004651"/>
    </source>
</evidence>
<dbReference type="CDD" id="cd12913">
    <property type="entry name" value="PDC1_MCP_like"/>
    <property type="match status" value="1"/>
</dbReference>
<dbReference type="EMBL" id="PNRF01000020">
    <property type="protein sequence ID" value="PMR75387.1"/>
    <property type="molecule type" value="Genomic_DNA"/>
</dbReference>